<name>A0A6N2SYX9_9ACTO</name>
<protein>
    <submittedName>
        <fullName evidence="5">Biofilm regulatory protein A</fullName>
    </submittedName>
</protein>
<dbReference type="PANTHER" id="PTHR33392:SF6">
    <property type="entry name" value="POLYISOPRENYL-TEICHOIC ACID--PEPTIDOGLYCAN TEICHOIC ACID TRANSFERASE TAGU"/>
    <property type="match status" value="1"/>
</dbReference>
<comment type="similarity">
    <text evidence="1">Belongs to the LytR/CpsA/Psr (LCP) family.</text>
</comment>
<dbReference type="AlphaFoldDB" id="A0A6N2SYX9"/>
<dbReference type="InterPro" id="IPR050922">
    <property type="entry name" value="LytR/CpsA/Psr_CW_biosynth"/>
</dbReference>
<keyword evidence="3" id="KW-0812">Transmembrane</keyword>
<organism evidence="5">
    <name type="scientific">Schaalia odontolytica</name>
    <dbReference type="NCBI Taxonomy" id="1660"/>
    <lineage>
        <taxon>Bacteria</taxon>
        <taxon>Bacillati</taxon>
        <taxon>Actinomycetota</taxon>
        <taxon>Actinomycetes</taxon>
        <taxon>Actinomycetales</taxon>
        <taxon>Actinomycetaceae</taxon>
        <taxon>Schaalia</taxon>
    </lineage>
</organism>
<keyword evidence="3" id="KW-0472">Membrane</keyword>
<sequence>MTQPPSFQPDPSRRRPRLSEVANAGAQNEEAAAHHRKAATESAQHSAAQHSTPAEPSGIEQEAMPPSFAPRARRSQPPAYAPSAPARESVGATSRPPVQASTQRPHFQPVQSQPSARQTGAVSPARPRQRKKRRWPLVVVACVLLMLAWPVFLMIDANSHLKKIDALSGAANTSGTTYLLAGSDSRADGSVPDDTEGQRADSIMLVHVAPNGQTSNISLPRDTYVEIPGYGWDKLNASYAYGGPALLVKTVEKLTGLTIDHYAEIGMGGVSNIVDAVDGVNLCFDLSVEDERSELNWEAGCHDADGKTALAFARMRYSDPRGDIGRAERQRQVVSKTVSKAMKPATLLNPMSALRVERAGASAFTVDQDSSVIDVARLVLAFREAQNSGMTGVPPIESLGYATSAGSAVLLEDTTAPDFFAKLRAGTLTKDDLASQSS</sequence>
<feature type="compositionally biased region" description="Low complexity" evidence="2">
    <location>
        <begin position="63"/>
        <end position="89"/>
    </location>
</feature>
<dbReference type="Pfam" id="PF03816">
    <property type="entry name" value="LytR_cpsA_psr"/>
    <property type="match status" value="1"/>
</dbReference>
<evidence type="ECO:0000256" key="1">
    <source>
        <dbReference type="ARBA" id="ARBA00006068"/>
    </source>
</evidence>
<evidence type="ECO:0000313" key="5">
    <source>
        <dbReference type="EMBL" id="VYS98767.1"/>
    </source>
</evidence>
<evidence type="ECO:0000259" key="4">
    <source>
        <dbReference type="Pfam" id="PF03816"/>
    </source>
</evidence>
<dbReference type="NCBIfam" id="TIGR00350">
    <property type="entry name" value="lytR_cpsA_psr"/>
    <property type="match status" value="1"/>
</dbReference>
<feature type="region of interest" description="Disordered" evidence="2">
    <location>
        <begin position="1"/>
        <end position="130"/>
    </location>
</feature>
<gene>
    <name evidence="5" type="primary">brpA_1</name>
    <name evidence="5" type="ORF">AOLFYP35_01108</name>
</gene>
<feature type="compositionally biased region" description="Polar residues" evidence="2">
    <location>
        <begin position="99"/>
        <end position="121"/>
    </location>
</feature>
<dbReference type="EMBL" id="CACRSM010000002">
    <property type="protein sequence ID" value="VYS98767.1"/>
    <property type="molecule type" value="Genomic_DNA"/>
</dbReference>
<evidence type="ECO:0000256" key="3">
    <source>
        <dbReference type="SAM" id="Phobius"/>
    </source>
</evidence>
<feature type="transmembrane region" description="Helical" evidence="3">
    <location>
        <begin position="135"/>
        <end position="155"/>
    </location>
</feature>
<feature type="compositionally biased region" description="Polar residues" evidence="2">
    <location>
        <begin position="41"/>
        <end position="54"/>
    </location>
</feature>
<dbReference type="PANTHER" id="PTHR33392">
    <property type="entry name" value="POLYISOPRENYL-TEICHOIC ACID--PEPTIDOGLYCAN TEICHOIC ACID TRANSFERASE TAGU"/>
    <property type="match status" value="1"/>
</dbReference>
<feature type="domain" description="Cell envelope-related transcriptional attenuator" evidence="4">
    <location>
        <begin position="199"/>
        <end position="341"/>
    </location>
</feature>
<keyword evidence="3" id="KW-1133">Transmembrane helix</keyword>
<reference evidence="5" key="1">
    <citation type="submission" date="2019-11" db="EMBL/GenBank/DDBJ databases">
        <authorList>
            <person name="Feng L."/>
        </authorList>
    </citation>
    <scope>NUCLEOTIDE SEQUENCE</scope>
    <source>
        <strain evidence="5">AodontolyticusLFYP35</strain>
    </source>
</reference>
<dbReference type="Gene3D" id="3.40.630.190">
    <property type="entry name" value="LCP protein"/>
    <property type="match status" value="1"/>
</dbReference>
<accession>A0A6N2SYX9</accession>
<proteinExistence type="inferred from homology"/>
<dbReference type="InterPro" id="IPR004474">
    <property type="entry name" value="LytR_CpsA_psr"/>
</dbReference>
<evidence type="ECO:0000256" key="2">
    <source>
        <dbReference type="SAM" id="MobiDB-lite"/>
    </source>
</evidence>